<feature type="compositionally biased region" description="Basic and acidic residues" evidence="1">
    <location>
        <begin position="147"/>
        <end position="162"/>
    </location>
</feature>
<reference evidence="3 4" key="1">
    <citation type="journal article" date="2013" name="Curr. Biol.">
        <title>The Genome of the Foraminiferan Reticulomyxa filosa.</title>
        <authorList>
            <person name="Glockner G."/>
            <person name="Hulsmann N."/>
            <person name="Schleicher M."/>
            <person name="Noegel A.A."/>
            <person name="Eichinger L."/>
            <person name="Gallinger C."/>
            <person name="Pawlowski J."/>
            <person name="Sierra R."/>
            <person name="Euteneuer U."/>
            <person name="Pillet L."/>
            <person name="Moustafa A."/>
            <person name="Platzer M."/>
            <person name="Groth M."/>
            <person name="Szafranski K."/>
            <person name="Schliwa M."/>
        </authorList>
    </citation>
    <scope>NUCLEOTIDE SEQUENCE [LARGE SCALE GENOMIC DNA]</scope>
</reference>
<evidence type="ECO:0000313" key="3">
    <source>
        <dbReference type="EMBL" id="ETO26700.1"/>
    </source>
</evidence>
<dbReference type="AlphaFoldDB" id="X6NK58"/>
<feature type="region of interest" description="Disordered" evidence="1">
    <location>
        <begin position="147"/>
        <end position="226"/>
    </location>
</feature>
<organism evidence="3 4">
    <name type="scientific">Reticulomyxa filosa</name>
    <dbReference type="NCBI Taxonomy" id="46433"/>
    <lineage>
        <taxon>Eukaryota</taxon>
        <taxon>Sar</taxon>
        <taxon>Rhizaria</taxon>
        <taxon>Retaria</taxon>
        <taxon>Foraminifera</taxon>
        <taxon>Monothalamids</taxon>
        <taxon>Reticulomyxidae</taxon>
        <taxon>Reticulomyxa</taxon>
    </lineage>
</organism>
<evidence type="ECO:0000313" key="4">
    <source>
        <dbReference type="Proteomes" id="UP000023152"/>
    </source>
</evidence>
<sequence length="608" mass="70647">MIAMIGERDLYYWNAAEHSLPPHFVWIMYGKGKGGRERRKKSYAEVKYNFFFFLKKINNEQRWQKNRKWNKENECYHVDTVSLTKNINMKLSGIQHVHLLYPLATCHSSLRLHRLRTDKQDYANYDSGEYEYSNPFLPYMSNVSHHDVRENEDDQRREEGRGEGGGGGRGGGRRRNGSSDYNNRNRTDDYNHYYDHDHDHDHDHEHNHGNEEENGDGDDGDDNDNDNKNNDAWKCLHDLTVGLKAPIYPSDTFQSMQSIAGLVFIDSNHQHLYFVQHSSRFKQHKPSSSDAQNYGYEVITKIPLPIQQKRLSSINTAATTTTTPSHSPHNRFSQFSVMDELGLSSKTKEYYETIISSVVLPQTRRDGRISKINCYHILLATSLGRIFRITLTITDSFDHAFTPLTNMWQLNPESSAQNRVLHTLEILFALKDNDLHANQDRKHDSDYNPNNNDKNDKNDNNDNNNNNDNDNNNNNDNDNNNGHGTTTTSTARGWFGSLFNIFSLRSQSRSDIPTTFSERDSSFNADFLKTLRQSGINGDPNLEIKSLCGALNHLGKTVVVYVLRKYSIDCITFSKRSHHVCSFFNTYIYKYMYMYIYIYIYTYIYLYM</sequence>
<feature type="region of interest" description="Disordered" evidence="1">
    <location>
        <begin position="438"/>
        <end position="487"/>
    </location>
</feature>
<accession>X6NK58</accession>
<keyword evidence="2" id="KW-1133">Transmembrane helix</keyword>
<feature type="transmembrane region" description="Helical" evidence="2">
    <location>
        <begin position="587"/>
        <end position="606"/>
    </location>
</feature>
<dbReference type="Proteomes" id="UP000023152">
    <property type="component" value="Unassembled WGS sequence"/>
</dbReference>
<protein>
    <submittedName>
        <fullName evidence="3">Prespore-specific protein</fullName>
    </submittedName>
</protein>
<evidence type="ECO:0000256" key="2">
    <source>
        <dbReference type="SAM" id="Phobius"/>
    </source>
</evidence>
<feature type="compositionally biased region" description="Basic and acidic residues" evidence="1">
    <location>
        <begin position="183"/>
        <end position="211"/>
    </location>
</feature>
<feature type="compositionally biased region" description="Low complexity" evidence="1">
    <location>
        <begin position="461"/>
        <end position="481"/>
    </location>
</feature>
<keyword evidence="4" id="KW-1185">Reference proteome</keyword>
<keyword evidence="2" id="KW-0472">Membrane</keyword>
<comment type="caution">
    <text evidence="3">The sequence shown here is derived from an EMBL/GenBank/DDBJ whole genome shotgun (WGS) entry which is preliminary data.</text>
</comment>
<keyword evidence="2" id="KW-0812">Transmembrane</keyword>
<name>X6NK58_RETFI</name>
<feature type="compositionally biased region" description="Acidic residues" evidence="1">
    <location>
        <begin position="212"/>
        <end position="224"/>
    </location>
</feature>
<proteinExistence type="predicted"/>
<evidence type="ECO:0000256" key="1">
    <source>
        <dbReference type="SAM" id="MobiDB-lite"/>
    </source>
</evidence>
<gene>
    <name evidence="3" type="ORF">RFI_10436</name>
</gene>
<dbReference type="EMBL" id="ASPP01007698">
    <property type="protein sequence ID" value="ETO26700.1"/>
    <property type="molecule type" value="Genomic_DNA"/>
</dbReference>